<sequence length="315" mass="35358">MRKFLFLPLICLLLGAQAQNKKYILDADTGNEMDDFYAIVRALLDPDMNIIALNSAHYNTTHMFMDSVWNENPVTDFNTVGISQAYNEELLTKMGRLDLPHPLGCNRSIGYAWGYYPSAPVPPSPAVDMIVAEAKKASPDNKLGVICIGASTNLAAAIETDPSIAKNIDAYLLGARYEPSTQVWNKSEFNIRNDLSAFDVLLNNQDLELTVMSITTARPYTFLKTPTLKRLYAYDDPVTDLLGDIWTKINAAESRVMWDLALIIAIQKPELATLEKCPAPPENKRKFVNVYTQIDVEAMRADFWKYLDDEFGKAK</sequence>
<keyword evidence="1 5" id="KW-0378">Hydrolase</keyword>
<feature type="chain" id="PRO_5046800877" evidence="3">
    <location>
        <begin position="19"/>
        <end position="315"/>
    </location>
</feature>
<feature type="domain" description="Inosine/uridine-preferring nucleoside hydrolase" evidence="4">
    <location>
        <begin position="24"/>
        <end position="279"/>
    </location>
</feature>
<gene>
    <name evidence="5" type="ORF">N7E81_07895</name>
</gene>
<proteinExistence type="predicted"/>
<evidence type="ECO:0000256" key="2">
    <source>
        <dbReference type="ARBA" id="ARBA00023295"/>
    </source>
</evidence>
<evidence type="ECO:0000256" key="1">
    <source>
        <dbReference type="ARBA" id="ARBA00022801"/>
    </source>
</evidence>
<keyword evidence="2" id="KW-0326">Glycosidase</keyword>
<name>A0ABY6D5C8_9BACT</name>
<reference evidence="5" key="1">
    <citation type="submission" date="2022-10" db="EMBL/GenBank/DDBJ databases">
        <title>Comparative genomics and taxonomic characterization of three novel marine species of genus Reichenbachiella exhibiting antioxidant and polysaccharide degradation activities.</title>
        <authorList>
            <person name="Muhammad N."/>
            <person name="Lee Y.-J."/>
            <person name="Ko J."/>
            <person name="Kim S.-G."/>
        </authorList>
    </citation>
    <scope>NUCLEOTIDE SEQUENCE</scope>
    <source>
        <strain evidence="5">Wsw4-B4</strain>
    </source>
</reference>
<dbReference type="SUPFAM" id="SSF53590">
    <property type="entry name" value="Nucleoside hydrolase"/>
    <property type="match status" value="1"/>
</dbReference>
<evidence type="ECO:0000259" key="4">
    <source>
        <dbReference type="Pfam" id="PF01156"/>
    </source>
</evidence>
<dbReference type="PANTHER" id="PTHR12304">
    <property type="entry name" value="INOSINE-URIDINE PREFERRING NUCLEOSIDE HYDROLASE"/>
    <property type="match status" value="1"/>
</dbReference>
<dbReference type="InterPro" id="IPR023186">
    <property type="entry name" value="IUNH"/>
</dbReference>
<protein>
    <submittedName>
        <fullName evidence="5">Nucleoside hydrolase</fullName>
    </submittedName>
</protein>
<dbReference type="EMBL" id="CP106735">
    <property type="protein sequence ID" value="UXX81019.1"/>
    <property type="molecule type" value="Genomic_DNA"/>
</dbReference>
<dbReference type="PANTHER" id="PTHR12304:SF4">
    <property type="entry name" value="URIDINE NUCLEOSIDASE"/>
    <property type="match status" value="1"/>
</dbReference>
<evidence type="ECO:0000313" key="5">
    <source>
        <dbReference type="EMBL" id="UXX81019.1"/>
    </source>
</evidence>
<accession>A0ABY6D5C8</accession>
<feature type="signal peptide" evidence="3">
    <location>
        <begin position="1"/>
        <end position="18"/>
    </location>
</feature>
<dbReference type="Gene3D" id="3.90.245.10">
    <property type="entry name" value="Ribonucleoside hydrolase-like"/>
    <property type="match status" value="1"/>
</dbReference>
<dbReference type="InterPro" id="IPR036452">
    <property type="entry name" value="Ribo_hydro-like"/>
</dbReference>
<keyword evidence="6" id="KW-1185">Reference proteome</keyword>
<dbReference type="GO" id="GO:0016787">
    <property type="term" value="F:hydrolase activity"/>
    <property type="evidence" value="ECO:0007669"/>
    <property type="project" value="UniProtKB-KW"/>
</dbReference>
<evidence type="ECO:0000313" key="6">
    <source>
        <dbReference type="Proteomes" id="UP001062165"/>
    </source>
</evidence>
<dbReference type="InterPro" id="IPR001910">
    <property type="entry name" value="Inosine/uridine_hydrolase_dom"/>
</dbReference>
<dbReference type="Proteomes" id="UP001062165">
    <property type="component" value="Chromosome"/>
</dbReference>
<dbReference type="Pfam" id="PF01156">
    <property type="entry name" value="IU_nuc_hydro"/>
    <property type="match status" value="1"/>
</dbReference>
<dbReference type="RefSeq" id="WP_263052748.1">
    <property type="nucleotide sequence ID" value="NZ_CP106735.1"/>
</dbReference>
<evidence type="ECO:0000256" key="3">
    <source>
        <dbReference type="SAM" id="SignalP"/>
    </source>
</evidence>
<organism evidence="5 6">
    <name type="scientific">Reichenbachiella carrageenanivorans</name>
    <dbReference type="NCBI Taxonomy" id="2979869"/>
    <lineage>
        <taxon>Bacteria</taxon>
        <taxon>Pseudomonadati</taxon>
        <taxon>Bacteroidota</taxon>
        <taxon>Cytophagia</taxon>
        <taxon>Cytophagales</taxon>
        <taxon>Reichenbachiellaceae</taxon>
        <taxon>Reichenbachiella</taxon>
    </lineage>
</organism>
<keyword evidence="3" id="KW-0732">Signal</keyword>